<organism evidence="5 6">
    <name type="scientific">Emericellopsis cladophorae</name>
    <dbReference type="NCBI Taxonomy" id="2686198"/>
    <lineage>
        <taxon>Eukaryota</taxon>
        <taxon>Fungi</taxon>
        <taxon>Dikarya</taxon>
        <taxon>Ascomycota</taxon>
        <taxon>Pezizomycotina</taxon>
        <taxon>Sordariomycetes</taxon>
        <taxon>Hypocreomycetidae</taxon>
        <taxon>Hypocreales</taxon>
        <taxon>Bionectriaceae</taxon>
        <taxon>Emericellopsis</taxon>
    </lineage>
</organism>
<dbReference type="Proteomes" id="UP001055219">
    <property type="component" value="Unassembled WGS sequence"/>
</dbReference>
<dbReference type="InterPro" id="IPR050357">
    <property type="entry name" value="Arrestin_domain-protein"/>
</dbReference>
<dbReference type="Pfam" id="PF00339">
    <property type="entry name" value="Arrestin_N"/>
    <property type="match status" value="1"/>
</dbReference>
<evidence type="ECO:0000256" key="1">
    <source>
        <dbReference type="ARBA" id="ARBA00005298"/>
    </source>
</evidence>
<dbReference type="InterPro" id="IPR011022">
    <property type="entry name" value="Arrestin_C-like"/>
</dbReference>
<reference evidence="5" key="2">
    <citation type="submission" date="2022-07" db="EMBL/GenBank/DDBJ databases">
        <authorList>
            <person name="Goncalves M.F.M."/>
            <person name="Hilario S."/>
            <person name="Van De Peer Y."/>
            <person name="Esteves A.C."/>
            <person name="Alves A."/>
        </authorList>
    </citation>
    <scope>NUCLEOTIDE SEQUENCE</scope>
    <source>
        <strain evidence="5">MUM 19.33</strain>
    </source>
</reference>
<protein>
    <submittedName>
        <fullName evidence="5">HECT-type ubiquitin ligase-interacting protein-like protein</fullName>
    </submittedName>
</protein>
<dbReference type="RefSeq" id="XP_051365380.1">
    <property type="nucleotide sequence ID" value="XM_051503015.1"/>
</dbReference>
<dbReference type="InterPro" id="IPR014752">
    <property type="entry name" value="Arrestin-like_C"/>
</dbReference>
<dbReference type="InterPro" id="IPR014756">
    <property type="entry name" value="Ig_E-set"/>
</dbReference>
<dbReference type="PANTHER" id="PTHR11188">
    <property type="entry name" value="ARRESTIN DOMAIN CONTAINING PROTEIN"/>
    <property type="match status" value="1"/>
</dbReference>
<dbReference type="AlphaFoldDB" id="A0A9P9Y6Q0"/>
<dbReference type="EMBL" id="JAGIXG020000004">
    <property type="protein sequence ID" value="KAI6784524.1"/>
    <property type="molecule type" value="Genomic_DNA"/>
</dbReference>
<reference evidence="5" key="1">
    <citation type="journal article" date="2021" name="J Fungi (Basel)">
        <title>Genomic and Metabolomic Analyses of the Marine Fungus Emericellopsis cladophorae: Insights into Saltwater Adaptability Mechanisms and Its Biosynthetic Potential.</title>
        <authorList>
            <person name="Goncalves M.F.M."/>
            <person name="Hilario S."/>
            <person name="Van de Peer Y."/>
            <person name="Esteves A.C."/>
            <person name="Alves A."/>
        </authorList>
    </citation>
    <scope>NUCLEOTIDE SEQUENCE</scope>
    <source>
        <strain evidence="5">MUM 19.33</strain>
    </source>
</reference>
<comment type="caution">
    <text evidence="5">The sequence shown here is derived from an EMBL/GenBank/DDBJ whole genome shotgun (WGS) entry which is preliminary data.</text>
</comment>
<dbReference type="SMART" id="SM01017">
    <property type="entry name" value="Arrestin_C"/>
    <property type="match status" value="1"/>
</dbReference>
<dbReference type="PANTHER" id="PTHR11188:SF17">
    <property type="entry name" value="FI21816P1"/>
    <property type="match status" value="1"/>
</dbReference>
<accession>A0A9P9Y6Q0</accession>
<evidence type="ECO:0000256" key="2">
    <source>
        <dbReference type="ARBA" id="ARBA00038766"/>
    </source>
</evidence>
<keyword evidence="5" id="KW-0436">Ligase</keyword>
<feature type="domain" description="Arrestin C-terminal-like" evidence="4">
    <location>
        <begin position="178"/>
        <end position="330"/>
    </location>
</feature>
<dbReference type="GO" id="GO:0005886">
    <property type="term" value="C:plasma membrane"/>
    <property type="evidence" value="ECO:0007669"/>
    <property type="project" value="TreeGrafter"/>
</dbReference>
<dbReference type="Gene3D" id="2.60.40.640">
    <property type="match status" value="1"/>
</dbReference>
<dbReference type="GO" id="GO:0016874">
    <property type="term" value="F:ligase activity"/>
    <property type="evidence" value="ECO:0007669"/>
    <property type="project" value="UniProtKB-KW"/>
</dbReference>
<evidence type="ECO:0000259" key="4">
    <source>
        <dbReference type="SMART" id="SM01017"/>
    </source>
</evidence>
<comment type="subunit">
    <text evidence="2">Interacts with hulA.</text>
</comment>
<dbReference type="OrthoDB" id="2333384at2759"/>
<dbReference type="GO" id="GO:0005829">
    <property type="term" value="C:cytosol"/>
    <property type="evidence" value="ECO:0007669"/>
    <property type="project" value="TreeGrafter"/>
</dbReference>
<evidence type="ECO:0000313" key="6">
    <source>
        <dbReference type="Proteomes" id="UP001055219"/>
    </source>
</evidence>
<evidence type="ECO:0000313" key="5">
    <source>
        <dbReference type="EMBL" id="KAI6784524.1"/>
    </source>
</evidence>
<dbReference type="SUPFAM" id="SSF81296">
    <property type="entry name" value="E set domains"/>
    <property type="match status" value="1"/>
</dbReference>
<name>A0A9P9Y6Q0_9HYPO</name>
<dbReference type="Pfam" id="PF02752">
    <property type="entry name" value="Arrestin_C"/>
    <property type="match status" value="1"/>
</dbReference>
<proteinExistence type="inferred from homology"/>
<dbReference type="GO" id="GO:0070086">
    <property type="term" value="P:ubiquitin-dependent endocytosis"/>
    <property type="evidence" value="ECO:0007669"/>
    <property type="project" value="TreeGrafter"/>
</dbReference>
<feature type="compositionally biased region" description="Polar residues" evidence="3">
    <location>
        <begin position="533"/>
        <end position="543"/>
    </location>
</feature>
<evidence type="ECO:0000256" key="3">
    <source>
        <dbReference type="SAM" id="MobiDB-lite"/>
    </source>
</evidence>
<feature type="compositionally biased region" description="Polar residues" evidence="3">
    <location>
        <begin position="498"/>
        <end position="516"/>
    </location>
</feature>
<dbReference type="GeneID" id="75833047"/>
<dbReference type="GO" id="GO:0030674">
    <property type="term" value="F:protein-macromolecule adaptor activity"/>
    <property type="evidence" value="ECO:0007669"/>
    <property type="project" value="TreeGrafter"/>
</dbReference>
<feature type="region of interest" description="Disordered" evidence="3">
    <location>
        <begin position="404"/>
        <end position="543"/>
    </location>
</feature>
<keyword evidence="6" id="KW-1185">Reference proteome</keyword>
<dbReference type="GO" id="GO:0031625">
    <property type="term" value="F:ubiquitin protein ligase binding"/>
    <property type="evidence" value="ECO:0007669"/>
    <property type="project" value="TreeGrafter"/>
</dbReference>
<sequence>MPSFNPFSSMSGRGAAALFDVRLENDFIVFRGGEEESNGQIVKGTVVLCLTTPLKIEDVRLRLTGTMRMNASGSSSQKNDRLKTICEKRWEPFIGVHGKSMMLPAGNYEYPFEYLLPGDTAESVEGIPEASITYRLKATVGRGKLAYDLHAYKHLRIIRTLDPSALEFHHAMSVENIWPNKVDYSISIPQKAVVFGGIIDLTMRITPLLKGLEMGRISTKLVEIRETTVIGATGLSVREHKVERDVSKWDMEVDRATHWVDMIEDTGQDGWVITKALDLPRRLRQCVQDTNVHGIKVRHKLKLTIALKNPDGHISELRATLPVAIFISPNAPLNEQGDVINPETAQADGEEERCPPPSYHEHKLDQLYDDDMTGFRTPAGAMSGVNSPFYVHSRAGSSENLANLAQSEGPIPPADLSSRLMNVSDDPTLRNTVFNSTIGRRSEPSSNNLTRHNSGDDDTPSSGRDSPEHIDLDEFAPTTRVPSYHTAVQTRPPHESAPTYQTALTQPRTPPATDNQYEYMPSITTRAEGEEAVSNQRSNAISG</sequence>
<gene>
    <name evidence="5" type="ORF">J7T54_006569</name>
</gene>
<dbReference type="InterPro" id="IPR011021">
    <property type="entry name" value="Arrestin-like_N"/>
</dbReference>
<feature type="compositionally biased region" description="Polar residues" evidence="3">
    <location>
        <begin position="429"/>
        <end position="452"/>
    </location>
</feature>
<comment type="similarity">
    <text evidence="1">Belongs to the arrestin family.</text>
</comment>